<comment type="caution">
    <text evidence="7">The sequence shown here is derived from an EMBL/GenBank/DDBJ whole genome shotgun (WGS) entry which is preliminary data.</text>
</comment>
<dbReference type="SUPFAM" id="SSF55048">
    <property type="entry name" value="Probable ACP-binding domain of malonyl-CoA ACP transacylase"/>
    <property type="match status" value="1"/>
</dbReference>
<dbReference type="Gene3D" id="3.40.366.10">
    <property type="entry name" value="Malonyl-Coenzyme A Acyl Carrier Protein, domain 2"/>
    <property type="match status" value="1"/>
</dbReference>
<evidence type="ECO:0000313" key="7">
    <source>
        <dbReference type="EMBL" id="MBA2132823.1"/>
    </source>
</evidence>
<dbReference type="NCBIfam" id="TIGR00128">
    <property type="entry name" value="fabD"/>
    <property type="match status" value="1"/>
</dbReference>
<feature type="domain" description="Malonyl-CoA:ACP transacylase (MAT)" evidence="6">
    <location>
        <begin position="8"/>
        <end position="299"/>
    </location>
</feature>
<dbReference type="GO" id="GO:0004314">
    <property type="term" value="F:[acyl-carrier-protein] S-malonyltransferase activity"/>
    <property type="evidence" value="ECO:0007669"/>
    <property type="project" value="UniProtKB-EC"/>
</dbReference>
<dbReference type="RefSeq" id="WP_181339274.1">
    <property type="nucleotide sequence ID" value="NZ_JAAKDE010000008.1"/>
</dbReference>
<dbReference type="PANTHER" id="PTHR42681">
    <property type="entry name" value="MALONYL-COA-ACYL CARRIER PROTEIN TRANSACYLASE, MITOCHONDRIAL"/>
    <property type="match status" value="1"/>
</dbReference>
<accession>A0A8J6I051</accession>
<dbReference type="Pfam" id="PF00698">
    <property type="entry name" value="Acyl_transf_1"/>
    <property type="match status" value="1"/>
</dbReference>
<feature type="active site" evidence="5">
    <location>
        <position position="199"/>
    </location>
</feature>
<evidence type="ECO:0000313" key="8">
    <source>
        <dbReference type="Proteomes" id="UP000657177"/>
    </source>
</evidence>
<dbReference type="InterPro" id="IPR024925">
    <property type="entry name" value="Malonyl_CoA-ACP_transAc"/>
</dbReference>
<comment type="similarity">
    <text evidence="4">Belongs to the fabD family.</text>
</comment>
<dbReference type="Gene3D" id="3.30.70.250">
    <property type="entry name" value="Malonyl-CoA ACP transacylase, ACP-binding"/>
    <property type="match status" value="1"/>
</dbReference>
<dbReference type="PANTHER" id="PTHR42681:SF1">
    <property type="entry name" value="MALONYL-COA-ACYL CARRIER PROTEIN TRANSACYLASE, MITOCHONDRIAL"/>
    <property type="match status" value="1"/>
</dbReference>
<dbReference type="SMART" id="SM00827">
    <property type="entry name" value="PKS_AT"/>
    <property type="match status" value="1"/>
</dbReference>
<dbReference type="PIRSF" id="PIRSF000446">
    <property type="entry name" value="Mct"/>
    <property type="match status" value="1"/>
</dbReference>
<dbReference type="InterPro" id="IPR014043">
    <property type="entry name" value="Acyl_transferase_dom"/>
</dbReference>
<dbReference type="InterPro" id="IPR004410">
    <property type="entry name" value="Malonyl_CoA-ACP_transAc_FabD"/>
</dbReference>
<feature type="active site" evidence="5">
    <location>
        <position position="92"/>
    </location>
</feature>
<dbReference type="EMBL" id="JAAKDE010000008">
    <property type="protein sequence ID" value="MBA2132823.1"/>
    <property type="molecule type" value="Genomic_DNA"/>
</dbReference>
<dbReference type="InterPro" id="IPR016036">
    <property type="entry name" value="Malonyl_transacylase_ACP-bd"/>
</dbReference>
<dbReference type="Proteomes" id="UP000657177">
    <property type="component" value="Unassembled WGS sequence"/>
</dbReference>
<reference evidence="7" key="1">
    <citation type="submission" date="2020-06" db="EMBL/GenBank/DDBJ databases">
        <title>Novel chitinolytic bacterium.</title>
        <authorList>
            <person name="Ungkulpasvich U."/>
            <person name="Kosugi A."/>
            <person name="Uke A."/>
        </authorList>
    </citation>
    <scope>NUCLEOTIDE SEQUENCE</scope>
    <source>
        <strain evidence="7">UUS1-1</strain>
    </source>
</reference>
<evidence type="ECO:0000256" key="1">
    <source>
        <dbReference type="ARBA" id="ARBA00022679"/>
    </source>
</evidence>
<dbReference type="InterPro" id="IPR001227">
    <property type="entry name" value="Ac_transferase_dom_sf"/>
</dbReference>
<sequence length="306" mass="33236">MAEKIAYLFPGQGSQYVGMGASFYAEFALARSIFAEAEEVLGLPLRKYCFEGPLTELTKTRIAQPAILTVEYIIYRLLTEEGVAPTWVAGHSLGEYAALVAAGTLTFADALQLVQKRAEYMAAVPVDGAMAAVVNYPFAQLEAMVKELAADGIIELANFNSPTQIVVSGEKQLVEALVARITEEKVGRAIPLAVQGAFHSRIMEPAAKRFHDDLARTNFLPLKTPLISNVTAEEVTSPDELPSLLEKQIYSPVQWEATTRHLLASGCDLFLELGGKILSGLVKKTTAGAKVISLMEAEDVKKYLQK</sequence>
<proteinExistence type="inferred from homology"/>
<name>A0A8J6I051_9FIRM</name>
<evidence type="ECO:0000256" key="2">
    <source>
        <dbReference type="ARBA" id="ARBA00023315"/>
    </source>
</evidence>
<dbReference type="GO" id="GO:0005829">
    <property type="term" value="C:cytosol"/>
    <property type="evidence" value="ECO:0007669"/>
    <property type="project" value="TreeGrafter"/>
</dbReference>
<organism evidence="7 8">
    <name type="scientific">Capillibacterium thermochitinicola</name>
    <dbReference type="NCBI Taxonomy" id="2699427"/>
    <lineage>
        <taxon>Bacteria</taxon>
        <taxon>Bacillati</taxon>
        <taxon>Bacillota</taxon>
        <taxon>Capillibacterium</taxon>
    </lineage>
</organism>
<keyword evidence="2 4" id="KW-0012">Acyltransferase</keyword>
<comment type="catalytic activity">
    <reaction evidence="3 4">
        <text>holo-[ACP] + malonyl-CoA = malonyl-[ACP] + CoA</text>
        <dbReference type="Rhea" id="RHEA:41792"/>
        <dbReference type="Rhea" id="RHEA-COMP:9623"/>
        <dbReference type="Rhea" id="RHEA-COMP:9685"/>
        <dbReference type="ChEBI" id="CHEBI:57287"/>
        <dbReference type="ChEBI" id="CHEBI:57384"/>
        <dbReference type="ChEBI" id="CHEBI:64479"/>
        <dbReference type="ChEBI" id="CHEBI:78449"/>
        <dbReference type="EC" id="2.3.1.39"/>
    </reaction>
</comment>
<evidence type="ECO:0000259" key="6">
    <source>
        <dbReference type="SMART" id="SM00827"/>
    </source>
</evidence>
<keyword evidence="1 4" id="KW-0808">Transferase</keyword>
<evidence type="ECO:0000256" key="4">
    <source>
        <dbReference type="PIRNR" id="PIRNR000446"/>
    </source>
</evidence>
<protein>
    <recommendedName>
        <fullName evidence="4">Malonyl CoA-acyl carrier protein transacylase</fullName>
        <ecNumber evidence="4">2.3.1.39</ecNumber>
    </recommendedName>
</protein>
<gene>
    <name evidence="7" type="primary">fabD</name>
    <name evidence="7" type="ORF">G5B42_04595</name>
</gene>
<dbReference type="EC" id="2.3.1.39" evidence="4"/>
<evidence type="ECO:0000256" key="5">
    <source>
        <dbReference type="PIRSR" id="PIRSR000446-1"/>
    </source>
</evidence>
<dbReference type="GO" id="GO:0006633">
    <property type="term" value="P:fatty acid biosynthetic process"/>
    <property type="evidence" value="ECO:0007669"/>
    <property type="project" value="TreeGrafter"/>
</dbReference>
<keyword evidence="8" id="KW-1185">Reference proteome</keyword>
<dbReference type="SUPFAM" id="SSF52151">
    <property type="entry name" value="FabD/lysophospholipase-like"/>
    <property type="match status" value="1"/>
</dbReference>
<evidence type="ECO:0000256" key="3">
    <source>
        <dbReference type="ARBA" id="ARBA00048462"/>
    </source>
</evidence>
<dbReference type="InterPro" id="IPR050858">
    <property type="entry name" value="Mal-CoA-ACP_Trans/PKS_FabD"/>
</dbReference>
<dbReference type="InterPro" id="IPR016035">
    <property type="entry name" value="Acyl_Trfase/lysoPLipase"/>
</dbReference>
<dbReference type="AlphaFoldDB" id="A0A8J6I051"/>